<evidence type="ECO:0000313" key="4">
    <source>
        <dbReference type="Proteomes" id="UP000018837"/>
    </source>
</evidence>
<name>W2C0S7_9BACT</name>
<dbReference type="PROSITE" id="PS51257">
    <property type="entry name" value="PROKAR_LIPOPROTEIN"/>
    <property type="match status" value="1"/>
</dbReference>
<keyword evidence="1" id="KW-0732">Signal</keyword>
<evidence type="ECO:0000313" key="3">
    <source>
        <dbReference type="EMBL" id="ETK00809.1"/>
    </source>
</evidence>
<dbReference type="SUPFAM" id="SSF117070">
    <property type="entry name" value="LEA14-like"/>
    <property type="match status" value="1"/>
</dbReference>
<dbReference type="InterPro" id="IPR004864">
    <property type="entry name" value="LEA_2"/>
</dbReference>
<reference evidence="3 4" key="1">
    <citation type="submission" date="2013-11" db="EMBL/GenBank/DDBJ databases">
        <title>Single cell genomics of uncultured Tannerella BU063 (oral taxon 286).</title>
        <authorList>
            <person name="Beall C.J."/>
            <person name="Campbell A.G."/>
            <person name="Griffen A.L."/>
            <person name="Podar M."/>
            <person name="Leys E.J."/>
        </authorList>
    </citation>
    <scope>NUCLEOTIDE SEQUENCE [LARGE SCALE GENOMIC DNA]</scope>
    <source>
        <strain evidence="3">Cell 2</strain>
    </source>
</reference>
<organism evidence="3 4">
    <name type="scientific">Tannerella sp. oral taxon BU063 isolate Cell 2</name>
    <dbReference type="NCBI Taxonomy" id="1411148"/>
    <lineage>
        <taxon>Bacteria</taxon>
        <taxon>Pseudomonadati</taxon>
        <taxon>Bacteroidota</taxon>
        <taxon>Bacteroidia</taxon>
        <taxon>Bacteroidales</taxon>
        <taxon>Tannerellaceae</taxon>
        <taxon>Tannerella</taxon>
    </lineage>
</organism>
<dbReference type="Proteomes" id="UP000018837">
    <property type="component" value="Unassembled WGS sequence"/>
</dbReference>
<evidence type="ECO:0000259" key="2">
    <source>
        <dbReference type="Pfam" id="PF03168"/>
    </source>
</evidence>
<evidence type="ECO:0000256" key="1">
    <source>
        <dbReference type="SAM" id="SignalP"/>
    </source>
</evidence>
<feature type="chain" id="PRO_5004813270" description="Late embryogenesis abundant protein LEA-2 subgroup domain-containing protein" evidence="1">
    <location>
        <begin position="22"/>
        <end position="197"/>
    </location>
</feature>
<proteinExistence type="predicted"/>
<sequence length="197" mass="21178">MKKKKMMWLCAAVAVVVLATACGVTKDLENAYNLKDCKYSYRSISNIRVNNEELGLVSGAKLLAQLSSGGSISSLPLQFTLNLNVENPNASAAAFQAMEYKVSIDSLDFTEGKLMEPFSVNAGQTKTLSVGIGTDVGRLFSGESRGAMMRILQNLVGWESKTQSTVTVQLRPTFNVGGVPITSPLYIPVSFKIGGKK</sequence>
<dbReference type="PATRIC" id="fig|1411148.3.peg.2241"/>
<gene>
    <name evidence="3" type="ORF">N425_13360</name>
</gene>
<accession>W2C0S7</accession>
<dbReference type="AlphaFoldDB" id="W2C0S7"/>
<protein>
    <recommendedName>
        <fullName evidence="2">Late embryogenesis abundant protein LEA-2 subgroup domain-containing protein</fullName>
    </recommendedName>
</protein>
<feature type="signal peptide" evidence="1">
    <location>
        <begin position="1"/>
        <end position="21"/>
    </location>
</feature>
<dbReference type="Pfam" id="PF03168">
    <property type="entry name" value="LEA_2"/>
    <property type="match status" value="1"/>
</dbReference>
<feature type="domain" description="Late embryogenesis abundant protein LEA-2 subgroup" evidence="2">
    <location>
        <begin position="83"/>
        <end position="180"/>
    </location>
</feature>
<comment type="caution">
    <text evidence="3">The sequence shown here is derived from an EMBL/GenBank/DDBJ whole genome shotgun (WGS) entry which is preliminary data.</text>
</comment>
<dbReference type="Gene3D" id="2.60.40.1820">
    <property type="match status" value="1"/>
</dbReference>
<dbReference type="EMBL" id="AYUF01000495">
    <property type="protein sequence ID" value="ETK00809.1"/>
    <property type="molecule type" value="Genomic_DNA"/>
</dbReference>